<dbReference type="eggNOG" id="COG2207">
    <property type="taxonomic scope" value="Bacteria"/>
</dbReference>
<dbReference type="Proteomes" id="UP000026923">
    <property type="component" value="Unassembled WGS sequence"/>
</dbReference>
<dbReference type="RefSeq" id="WP_003294281.1">
    <property type="nucleotide sequence ID" value="NZ_KK020675.1"/>
</dbReference>
<accession>A0A061JQS5</accession>
<protein>
    <submittedName>
        <fullName evidence="6">AraC family transcriptional regulator</fullName>
    </submittedName>
</protein>
<dbReference type="SUPFAM" id="SSF51182">
    <property type="entry name" value="RmlC-like cupins"/>
    <property type="match status" value="1"/>
</dbReference>
<evidence type="ECO:0000313" key="6">
    <source>
        <dbReference type="EMBL" id="EWC40529.1"/>
    </source>
</evidence>
<sequence length="252" mass="27692">MLSLRNYRHDLIAHSHDHPQLVFGLTGLLEFEIAGCASRVGEQGLAVIPSTVHHTCASANGSRCLVLDVPSEQWVREHLGHHTEGSLRLLDRPDTLRLAPAQHSLVAWLARSATNDSVIAEQGSVLLLASLAGEHDAQRNDRALALAAIDAFIDRHLAHPLQVADLARLAGLSVAHLHARLLEETGLTPMEYVRQRRLRHAEALLQGTRLPVGEIAARVGYTSQSAFTAALMRLRGYTPRTLRRESRDKNAE</sequence>
<evidence type="ECO:0000256" key="2">
    <source>
        <dbReference type="ARBA" id="ARBA00023125"/>
    </source>
</evidence>
<comment type="caution">
    <text evidence="6">The sequence shown here is derived from an EMBL/GenBank/DDBJ whole genome shotgun (WGS) entry which is preliminary data.</text>
</comment>
<dbReference type="PANTHER" id="PTHR46796:SF10">
    <property type="entry name" value="TRANSCRIPTIONAL ACTIVATOR FEAR"/>
    <property type="match status" value="1"/>
</dbReference>
<dbReference type="Pfam" id="PF12833">
    <property type="entry name" value="HTH_18"/>
    <property type="match status" value="1"/>
</dbReference>
<dbReference type="EMBL" id="AMCZ02000019">
    <property type="protein sequence ID" value="EWC40529.1"/>
    <property type="molecule type" value="Genomic_DNA"/>
</dbReference>
<dbReference type="PROSITE" id="PS01124">
    <property type="entry name" value="HTH_ARAC_FAMILY_2"/>
    <property type="match status" value="1"/>
</dbReference>
<dbReference type="eggNOG" id="COG1917">
    <property type="taxonomic scope" value="Bacteria"/>
</dbReference>
<evidence type="ECO:0000256" key="3">
    <source>
        <dbReference type="ARBA" id="ARBA00023163"/>
    </source>
</evidence>
<dbReference type="InterPro" id="IPR011051">
    <property type="entry name" value="RmlC_Cupin_sf"/>
</dbReference>
<dbReference type="HOGENOM" id="CLU_000445_88_15_6"/>
<dbReference type="SUPFAM" id="SSF46689">
    <property type="entry name" value="Homeodomain-like"/>
    <property type="match status" value="2"/>
</dbReference>
<dbReference type="InterPro" id="IPR009057">
    <property type="entry name" value="Homeodomain-like_sf"/>
</dbReference>
<gene>
    <name evidence="6" type="ORF">B597_014600</name>
</gene>
<reference evidence="6 7" key="1">
    <citation type="journal article" date="2013" name="Genome Announc.">
        <title>Draft Genome of the Nitrogen-Fixing Bacterium Pseudomonas stutzeri Strain KOS6 Isolated from Industrial Hydrocarbon Sludge.</title>
        <authorList>
            <person name="Grigoryeva T.V."/>
            <person name="Laikov A.V."/>
            <person name="Naumova R.P."/>
            <person name="Manolov A.I."/>
            <person name="Larin A.K."/>
            <person name="Karpova I.Y."/>
            <person name="Semashko T.A."/>
            <person name="Alexeev D.G."/>
            <person name="Kostryukova E.S."/>
            <person name="Muller R."/>
            <person name="Govorun V.M."/>
        </authorList>
    </citation>
    <scope>NUCLEOTIDE SEQUENCE [LARGE SCALE GENOMIC DNA]</scope>
    <source>
        <strain evidence="6 7">KOS6</strain>
    </source>
</reference>
<comment type="function">
    <text evidence="4">Regulatory protein of the TOL plasmid xyl operons. XylS activates the xylXYZLTEGFJQKIH operon required for the degradation of toluene, m-xylene and p-xylene.</text>
</comment>
<dbReference type="GO" id="GO:0003700">
    <property type="term" value="F:DNA-binding transcription factor activity"/>
    <property type="evidence" value="ECO:0007669"/>
    <property type="project" value="InterPro"/>
</dbReference>
<dbReference type="OrthoDB" id="5996070at2"/>
<dbReference type="GO" id="GO:0043565">
    <property type="term" value="F:sequence-specific DNA binding"/>
    <property type="evidence" value="ECO:0007669"/>
    <property type="project" value="InterPro"/>
</dbReference>
<feature type="domain" description="HTH araC/xylS-type" evidence="5">
    <location>
        <begin position="147"/>
        <end position="245"/>
    </location>
</feature>
<dbReference type="InterPro" id="IPR050204">
    <property type="entry name" value="AraC_XylS_family_regulators"/>
</dbReference>
<proteinExistence type="predicted"/>
<dbReference type="Gene3D" id="1.10.10.60">
    <property type="entry name" value="Homeodomain-like"/>
    <property type="match status" value="1"/>
</dbReference>
<keyword evidence="2" id="KW-0238">DNA-binding</keyword>
<dbReference type="PANTHER" id="PTHR46796">
    <property type="entry name" value="HTH-TYPE TRANSCRIPTIONAL ACTIVATOR RHAS-RELATED"/>
    <property type="match status" value="1"/>
</dbReference>
<evidence type="ECO:0000313" key="7">
    <source>
        <dbReference type="Proteomes" id="UP000026923"/>
    </source>
</evidence>
<name>A0A061JQS5_STUST</name>
<dbReference type="InterPro" id="IPR014710">
    <property type="entry name" value="RmlC-like_jellyroll"/>
</dbReference>
<dbReference type="AlphaFoldDB" id="A0A061JQS5"/>
<evidence type="ECO:0000259" key="5">
    <source>
        <dbReference type="PROSITE" id="PS01124"/>
    </source>
</evidence>
<evidence type="ECO:0000256" key="4">
    <source>
        <dbReference type="ARBA" id="ARBA00037345"/>
    </source>
</evidence>
<dbReference type="SMART" id="SM00342">
    <property type="entry name" value="HTH_ARAC"/>
    <property type="match status" value="1"/>
</dbReference>
<keyword evidence="1" id="KW-0805">Transcription regulation</keyword>
<organism evidence="6 7">
    <name type="scientific">Stutzerimonas stutzeri KOS6</name>
    <dbReference type="NCBI Taxonomy" id="1218352"/>
    <lineage>
        <taxon>Bacteria</taxon>
        <taxon>Pseudomonadati</taxon>
        <taxon>Pseudomonadota</taxon>
        <taxon>Gammaproteobacteria</taxon>
        <taxon>Pseudomonadales</taxon>
        <taxon>Pseudomonadaceae</taxon>
        <taxon>Stutzerimonas</taxon>
    </lineage>
</organism>
<dbReference type="InterPro" id="IPR018060">
    <property type="entry name" value="HTH_AraC"/>
</dbReference>
<dbReference type="Gene3D" id="2.60.120.10">
    <property type="entry name" value="Jelly Rolls"/>
    <property type="match status" value="1"/>
</dbReference>
<evidence type="ECO:0000256" key="1">
    <source>
        <dbReference type="ARBA" id="ARBA00023015"/>
    </source>
</evidence>
<keyword evidence="3" id="KW-0804">Transcription</keyword>